<keyword evidence="3" id="KW-0408">Iron</keyword>
<protein>
    <submittedName>
        <fullName evidence="7">Uncharacterized conserved protein</fullName>
    </submittedName>
</protein>
<evidence type="ECO:0000313" key="8">
    <source>
        <dbReference type="Proteomes" id="UP000255517"/>
    </source>
</evidence>
<dbReference type="GO" id="GO:0140737">
    <property type="term" value="C:encapsulin nanocompartment"/>
    <property type="evidence" value="ECO:0007669"/>
    <property type="project" value="UniProtKB-SubCell"/>
</dbReference>
<comment type="subcellular location">
    <subcellularLocation>
        <location evidence="4">Encapsulin nanocompartment</location>
    </subcellularLocation>
</comment>
<keyword evidence="1" id="KW-0409">Iron storage</keyword>
<accession>A0A379C870</accession>
<keyword evidence="5" id="KW-1284">Encapsulin nanocompartment</keyword>
<evidence type="ECO:0000256" key="1">
    <source>
        <dbReference type="ARBA" id="ARBA00022434"/>
    </source>
</evidence>
<dbReference type="NCBIfam" id="TIGR04535">
    <property type="entry name" value="ferrit_encaps"/>
    <property type="match status" value="1"/>
</dbReference>
<dbReference type="OrthoDB" id="9796238at2"/>
<dbReference type="Proteomes" id="UP000255517">
    <property type="component" value="Unassembled WGS sequence"/>
</dbReference>
<evidence type="ECO:0000256" key="4">
    <source>
        <dbReference type="ARBA" id="ARBA00033738"/>
    </source>
</evidence>
<dbReference type="RefSeq" id="WP_004825114.1">
    <property type="nucleotide sequence ID" value="NZ_CP165621.1"/>
</dbReference>
<gene>
    <name evidence="7" type="ORF">NCTC13149_01706</name>
</gene>
<dbReference type="GO" id="GO:0046872">
    <property type="term" value="F:metal ion binding"/>
    <property type="evidence" value="ECO:0007669"/>
    <property type="project" value="UniProtKB-KW"/>
</dbReference>
<organism evidence="7 8">
    <name type="scientific">Peptoniphilus lacrimalis</name>
    <dbReference type="NCBI Taxonomy" id="33031"/>
    <lineage>
        <taxon>Bacteria</taxon>
        <taxon>Bacillati</taxon>
        <taxon>Bacillota</taxon>
        <taxon>Tissierellia</taxon>
        <taxon>Tissierellales</taxon>
        <taxon>Peptoniphilaceae</taxon>
        <taxon>Peptoniphilus</taxon>
    </lineage>
</organism>
<sequence>MANDYHEPTSEMSQKDRDIVRAIVSLKEEIDAVDCYHQRVATSSNEELNRLLLHNQHEEMEHAIMLLEWLRRNQDGWDEQMRTYLFTNKDLTKVEEDAESGESSKASSDEDLGIGEL</sequence>
<dbReference type="Pfam" id="PF22277">
    <property type="entry name" value="EncFtn-like"/>
    <property type="match status" value="1"/>
</dbReference>
<dbReference type="STRING" id="1122949.GCA_000378725_01304"/>
<feature type="region of interest" description="Disordered" evidence="6">
    <location>
        <begin position="94"/>
        <end position="117"/>
    </location>
</feature>
<dbReference type="SUPFAM" id="SSF47240">
    <property type="entry name" value="Ferritin-like"/>
    <property type="match status" value="1"/>
</dbReference>
<evidence type="ECO:0000256" key="2">
    <source>
        <dbReference type="ARBA" id="ARBA00022723"/>
    </source>
</evidence>
<dbReference type="EMBL" id="UGSZ01000001">
    <property type="protein sequence ID" value="SUB57846.1"/>
    <property type="molecule type" value="Genomic_DNA"/>
</dbReference>
<keyword evidence="2" id="KW-0479">Metal-binding</keyword>
<evidence type="ECO:0000256" key="5">
    <source>
        <dbReference type="ARBA" id="ARBA00033787"/>
    </source>
</evidence>
<evidence type="ECO:0000256" key="6">
    <source>
        <dbReference type="SAM" id="MobiDB-lite"/>
    </source>
</evidence>
<dbReference type="GO" id="GO:0006879">
    <property type="term" value="P:intracellular iron ion homeostasis"/>
    <property type="evidence" value="ECO:0007669"/>
    <property type="project" value="UniProtKB-KW"/>
</dbReference>
<dbReference type="InterPro" id="IPR009078">
    <property type="entry name" value="Ferritin-like_SF"/>
</dbReference>
<dbReference type="InterPro" id="IPR054581">
    <property type="entry name" value="EncFtn-like"/>
</dbReference>
<evidence type="ECO:0000313" key="7">
    <source>
        <dbReference type="EMBL" id="SUB57846.1"/>
    </source>
</evidence>
<dbReference type="InterPro" id="IPR030907">
    <property type="entry name" value="Ferrit_encaps"/>
</dbReference>
<dbReference type="AlphaFoldDB" id="A0A379C870"/>
<reference evidence="7 8" key="1">
    <citation type="submission" date="2018-06" db="EMBL/GenBank/DDBJ databases">
        <authorList>
            <consortium name="Pathogen Informatics"/>
            <person name="Doyle S."/>
        </authorList>
    </citation>
    <scope>NUCLEOTIDE SEQUENCE [LARGE SCALE GENOMIC DNA]</scope>
    <source>
        <strain evidence="7 8">NCTC13149</strain>
    </source>
</reference>
<name>A0A379C870_9FIRM</name>
<evidence type="ECO:0000256" key="3">
    <source>
        <dbReference type="ARBA" id="ARBA00023004"/>
    </source>
</evidence>
<dbReference type="GO" id="GO:0004322">
    <property type="term" value="F:ferroxidase activity"/>
    <property type="evidence" value="ECO:0007669"/>
    <property type="project" value="InterPro"/>
</dbReference>
<proteinExistence type="predicted"/>
<dbReference type="Gene3D" id="6.10.140.1960">
    <property type="match status" value="1"/>
</dbReference>